<dbReference type="GO" id="GO:0005886">
    <property type="term" value="C:plasma membrane"/>
    <property type="evidence" value="ECO:0007669"/>
    <property type="project" value="UniProtKB-SubCell"/>
</dbReference>
<evidence type="ECO:0000256" key="7">
    <source>
        <dbReference type="SAM" id="Phobius"/>
    </source>
</evidence>
<sequence>MMNHLLEKWGGKVVAGSRSRWITLLLWVITVSFLSFLWPQVNEEETNSNNLLPDDAMSVEASKIMEEQFANDTGTPLLLVWYRENGLNEADFQLIQNLYQELNTNPLQQQSMVPDFSQVPVQGLKQTASEDSKVITTPVFFSENAAGTEINPSLKALKTKITELAEEDPFNNALSESGLHIRLSGPVGIQNDAEALFGQADLTLLLATVLLVLVLLILLYRSPILAIVPLIGGRLCLFIR</sequence>
<dbReference type="PANTHER" id="PTHR33406">
    <property type="entry name" value="MEMBRANE PROTEIN MJ1562-RELATED"/>
    <property type="match status" value="1"/>
</dbReference>
<dbReference type="STRING" id="1298598.JCM21714_4494"/>
<evidence type="ECO:0000256" key="1">
    <source>
        <dbReference type="ARBA" id="ARBA00004651"/>
    </source>
</evidence>
<evidence type="ECO:0000259" key="8">
    <source>
        <dbReference type="Pfam" id="PF03176"/>
    </source>
</evidence>
<dbReference type="InterPro" id="IPR004869">
    <property type="entry name" value="MMPL_dom"/>
</dbReference>
<dbReference type="InterPro" id="IPR050545">
    <property type="entry name" value="Mycobact_MmpL"/>
</dbReference>
<keyword evidence="4 7" id="KW-0812">Transmembrane</keyword>
<evidence type="ECO:0000256" key="6">
    <source>
        <dbReference type="ARBA" id="ARBA00023136"/>
    </source>
</evidence>
<evidence type="ECO:0000256" key="4">
    <source>
        <dbReference type="ARBA" id="ARBA00022692"/>
    </source>
</evidence>
<comment type="subcellular location">
    <subcellularLocation>
        <location evidence="1">Cell membrane</location>
        <topology evidence="1">Multi-pass membrane protein</topology>
    </subcellularLocation>
</comment>
<name>W4VPG9_9BACI</name>
<dbReference type="Proteomes" id="UP000019102">
    <property type="component" value="Unassembled WGS sequence"/>
</dbReference>
<evidence type="ECO:0000256" key="5">
    <source>
        <dbReference type="ARBA" id="ARBA00022989"/>
    </source>
</evidence>
<dbReference type="Pfam" id="PF03176">
    <property type="entry name" value="MMPL"/>
    <property type="match status" value="1"/>
</dbReference>
<reference evidence="9 10" key="1">
    <citation type="journal article" date="2014" name="Genome Announc.">
        <title>Draft Genome Sequence of the Boron-Tolerant and Moderately Halotolerant Bacterium Gracilibacillus boraciitolerans JCM 21714T.</title>
        <authorList>
            <person name="Ahmed I."/>
            <person name="Oshima K."/>
            <person name="Suda W."/>
            <person name="Kitamura K."/>
            <person name="Iida T."/>
            <person name="Ohmori Y."/>
            <person name="Fujiwara T."/>
            <person name="Hattori M."/>
            <person name="Ohkuma M."/>
        </authorList>
    </citation>
    <scope>NUCLEOTIDE SEQUENCE [LARGE SCALE GENOMIC DNA]</scope>
    <source>
        <strain evidence="9 10">JCM 21714</strain>
    </source>
</reference>
<dbReference type="SUPFAM" id="SSF82866">
    <property type="entry name" value="Multidrug efflux transporter AcrB transmembrane domain"/>
    <property type="match status" value="1"/>
</dbReference>
<dbReference type="EMBL" id="BAVS01000047">
    <property type="protein sequence ID" value="GAE95275.1"/>
    <property type="molecule type" value="Genomic_DNA"/>
</dbReference>
<evidence type="ECO:0000256" key="2">
    <source>
        <dbReference type="ARBA" id="ARBA00010157"/>
    </source>
</evidence>
<feature type="transmembrane region" description="Helical" evidence="7">
    <location>
        <begin position="202"/>
        <end position="220"/>
    </location>
</feature>
<evidence type="ECO:0000256" key="3">
    <source>
        <dbReference type="ARBA" id="ARBA00022475"/>
    </source>
</evidence>
<comment type="similarity">
    <text evidence="2">Belongs to the resistance-nodulation-cell division (RND) (TC 2.A.6) family. MmpL subfamily.</text>
</comment>
<organism evidence="9 10">
    <name type="scientific">Gracilibacillus boraciitolerans JCM 21714</name>
    <dbReference type="NCBI Taxonomy" id="1298598"/>
    <lineage>
        <taxon>Bacteria</taxon>
        <taxon>Bacillati</taxon>
        <taxon>Bacillota</taxon>
        <taxon>Bacilli</taxon>
        <taxon>Bacillales</taxon>
        <taxon>Bacillaceae</taxon>
        <taxon>Gracilibacillus</taxon>
    </lineage>
</organism>
<proteinExistence type="inferred from homology"/>
<gene>
    <name evidence="9" type="ORF">JCM21714_4494</name>
</gene>
<accession>W4VPG9</accession>
<dbReference type="PANTHER" id="PTHR33406:SF6">
    <property type="entry name" value="MEMBRANE PROTEIN YDGH-RELATED"/>
    <property type="match status" value="1"/>
</dbReference>
<evidence type="ECO:0000313" key="9">
    <source>
        <dbReference type="EMBL" id="GAE95275.1"/>
    </source>
</evidence>
<keyword evidence="5 7" id="KW-1133">Transmembrane helix</keyword>
<comment type="caution">
    <text evidence="9">The sequence shown here is derived from an EMBL/GenBank/DDBJ whole genome shotgun (WGS) entry which is preliminary data.</text>
</comment>
<dbReference type="eggNOG" id="COG2409">
    <property type="taxonomic scope" value="Bacteria"/>
</dbReference>
<feature type="domain" description="Membrane transport protein MMPL" evidence="8">
    <location>
        <begin position="51"/>
        <end position="231"/>
    </location>
</feature>
<dbReference type="AlphaFoldDB" id="W4VPG9"/>
<evidence type="ECO:0000313" key="10">
    <source>
        <dbReference type="Proteomes" id="UP000019102"/>
    </source>
</evidence>
<feature type="transmembrane region" description="Helical" evidence="7">
    <location>
        <begin position="21"/>
        <end position="38"/>
    </location>
</feature>
<keyword evidence="10" id="KW-1185">Reference proteome</keyword>
<keyword evidence="6 7" id="KW-0472">Membrane</keyword>
<protein>
    <submittedName>
        <fullName evidence="9">Membrane protein</fullName>
    </submittedName>
</protein>
<keyword evidence="3" id="KW-1003">Cell membrane</keyword>